<comment type="caution">
    <text evidence="1">The sequence shown here is derived from an EMBL/GenBank/DDBJ whole genome shotgun (WGS) entry which is preliminary data.</text>
</comment>
<dbReference type="RefSeq" id="WP_217681211.1">
    <property type="nucleotide sequence ID" value="NZ_JAHRGL010000018.1"/>
</dbReference>
<reference evidence="1 2" key="1">
    <citation type="submission" date="2021-06" db="EMBL/GenBank/DDBJ databases">
        <title>Differences between aerobic and microaerobic xylene degrading microbial communities.</title>
        <authorList>
            <person name="Banerjee S."/>
            <person name="Tancsics A."/>
        </authorList>
    </citation>
    <scope>NUCLEOTIDE SEQUENCE [LARGE SCALE GENOMIC DNA]</scope>
    <source>
        <strain evidence="1 2">MAP12</strain>
    </source>
</reference>
<dbReference type="EMBL" id="JAHRGL010000018">
    <property type="protein sequence ID" value="MBV2132747.1"/>
    <property type="molecule type" value="Genomic_DNA"/>
</dbReference>
<gene>
    <name evidence="1" type="ORF">KRX52_08020</name>
</gene>
<accession>A0ABS6MVC2</accession>
<proteinExistence type="predicted"/>
<sequence length="132" mass="15176">MARIVLEGELLEPEAPKVLGRLAIDFPIEDWKARNPHQFRHDNPNSAELTVTTGDVLMSEYSPTEALLKQLTGDGYRVDGPLYELRPLRSLAKRLDMTMRFMAGHARQMVDHFDHDHRRIERFEGAKRPGRG</sequence>
<organism evidence="1 2">
    <name type="scientific">Geopseudomonas aromaticivorans</name>
    <dbReference type="NCBI Taxonomy" id="2849492"/>
    <lineage>
        <taxon>Bacteria</taxon>
        <taxon>Pseudomonadati</taxon>
        <taxon>Pseudomonadota</taxon>
        <taxon>Gammaproteobacteria</taxon>
        <taxon>Pseudomonadales</taxon>
        <taxon>Pseudomonadaceae</taxon>
        <taxon>Geopseudomonas</taxon>
    </lineage>
</organism>
<evidence type="ECO:0000313" key="2">
    <source>
        <dbReference type="Proteomes" id="UP000813068"/>
    </source>
</evidence>
<protein>
    <submittedName>
        <fullName evidence="1">Uncharacterized protein</fullName>
    </submittedName>
</protein>
<evidence type="ECO:0000313" key="1">
    <source>
        <dbReference type="EMBL" id="MBV2132747.1"/>
    </source>
</evidence>
<name>A0ABS6MVC2_9GAMM</name>
<keyword evidence="2" id="KW-1185">Reference proteome</keyword>
<dbReference type="Proteomes" id="UP000813068">
    <property type="component" value="Unassembled WGS sequence"/>
</dbReference>